<feature type="binding site" evidence="3">
    <location>
        <position position="15"/>
    </location>
    <ligand>
        <name>Zn(2+)</name>
        <dbReference type="ChEBI" id="CHEBI:29105"/>
        <label>1</label>
    </ligand>
</feature>
<dbReference type="SUPFAM" id="SSF109604">
    <property type="entry name" value="HD-domain/PDEase-like"/>
    <property type="match status" value="1"/>
</dbReference>
<reference evidence="6 7" key="1">
    <citation type="submission" date="2019-08" db="EMBL/GenBank/DDBJ databases">
        <title>Whole genome of Aphis craccivora.</title>
        <authorList>
            <person name="Voronova N.V."/>
            <person name="Shulinski R.S."/>
            <person name="Bandarenka Y.V."/>
            <person name="Zhorov D.G."/>
            <person name="Warner D."/>
        </authorList>
    </citation>
    <scope>NUCLEOTIDE SEQUENCE [LARGE SCALE GENOMIC DNA]</scope>
    <source>
        <strain evidence="6">180601</strain>
        <tissue evidence="6">Whole Body</tissue>
    </source>
</reference>
<sequence length="269" mass="30429">IDKSKAMSMVLHCADISHPAKEWSLHYRWTCQLLEEFFLQGDMEKKLGLPFSPLCDRNNTLIAESQIGFIEFIVEPSMTVCSDMLELILGPINLVNPPRSISNFVVDDNDDTDDTSNQSDVAIACTAMSCSIEDRKDIKDNKDIEVKNDINDKKDIKGTKEAKNIEGTKDNNDSDSVSKATKLEETDKESKQETNAENPQTSNKLYKIKKPWNDCLAINKMKWKVQAAREAKLRESKTKYTMRDINVPLVGEIVQDDNKSSSTDVEKTE</sequence>
<feature type="region of interest" description="Disordered" evidence="4">
    <location>
        <begin position="162"/>
        <end position="205"/>
    </location>
</feature>
<name>A0A6G0Y5N8_APHCR</name>
<feature type="compositionally biased region" description="Polar residues" evidence="4">
    <location>
        <begin position="195"/>
        <end position="204"/>
    </location>
</feature>
<accession>A0A6G0Y5N8</accession>
<keyword evidence="1 3" id="KW-0479">Metal-binding</keyword>
<evidence type="ECO:0000313" key="7">
    <source>
        <dbReference type="Proteomes" id="UP000478052"/>
    </source>
</evidence>
<evidence type="ECO:0000256" key="4">
    <source>
        <dbReference type="SAM" id="MobiDB-lite"/>
    </source>
</evidence>
<protein>
    <submittedName>
        <fullName evidence="6">Calcium/calmodulin-dependent 3',5'-cyclic nucleotide phosphodiesterase 1-like isoform X4</fullName>
    </submittedName>
</protein>
<comment type="caution">
    <text evidence="6">The sequence shown here is derived from an EMBL/GenBank/DDBJ whole genome shotgun (WGS) entry which is preliminary data.</text>
</comment>
<evidence type="ECO:0000256" key="2">
    <source>
        <dbReference type="ARBA" id="ARBA00022801"/>
    </source>
</evidence>
<dbReference type="AlphaFoldDB" id="A0A6G0Y5N8"/>
<dbReference type="PRINTS" id="PR00387">
    <property type="entry name" value="PDIESTERASE1"/>
</dbReference>
<dbReference type="PROSITE" id="PS51845">
    <property type="entry name" value="PDEASE_I_2"/>
    <property type="match status" value="1"/>
</dbReference>
<gene>
    <name evidence="6" type="ORF">FWK35_00035150</name>
</gene>
<dbReference type="InterPro" id="IPR023088">
    <property type="entry name" value="PDEase"/>
</dbReference>
<proteinExistence type="predicted"/>
<feature type="compositionally biased region" description="Basic and acidic residues" evidence="4">
    <location>
        <begin position="181"/>
        <end position="194"/>
    </location>
</feature>
<dbReference type="Gene3D" id="1.10.1300.10">
    <property type="entry name" value="3'5'-cyclic nucleotide phosphodiesterase, catalytic domain"/>
    <property type="match status" value="1"/>
</dbReference>
<feature type="domain" description="PDEase" evidence="5">
    <location>
        <begin position="1"/>
        <end position="230"/>
    </location>
</feature>
<feature type="non-terminal residue" evidence="6">
    <location>
        <position position="1"/>
    </location>
</feature>
<evidence type="ECO:0000313" key="6">
    <source>
        <dbReference type="EMBL" id="KAF0749425.1"/>
    </source>
</evidence>
<keyword evidence="2" id="KW-0378">Hydrolase</keyword>
<evidence type="ECO:0000256" key="1">
    <source>
        <dbReference type="ARBA" id="ARBA00022723"/>
    </source>
</evidence>
<feature type="compositionally biased region" description="Basic and acidic residues" evidence="4">
    <location>
        <begin position="162"/>
        <end position="172"/>
    </location>
</feature>
<dbReference type="InterPro" id="IPR002073">
    <property type="entry name" value="PDEase_catalytic_dom"/>
</dbReference>
<dbReference type="InterPro" id="IPR036971">
    <property type="entry name" value="PDEase_catalytic_dom_sf"/>
</dbReference>
<organism evidence="6 7">
    <name type="scientific">Aphis craccivora</name>
    <name type="common">Cowpea aphid</name>
    <dbReference type="NCBI Taxonomy" id="307492"/>
    <lineage>
        <taxon>Eukaryota</taxon>
        <taxon>Metazoa</taxon>
        <taxon>Ecdysozoa</taxon>
        <taxon>Arthropoda</taxon>
        <taxon>Hexapoda</taxon>
        <taxon>Insecta</taxon>
        <taxon>Pterygota</taxon>
        <taxon>Neoptera</taxon>
        <taxon>Paraneoptera</taxon>
        <taxon>Hemiptera</taxon>
        <taxon>Sternorrhyncha</taxon>
        <taxon>Aphidomorpha</taxon>
        <taxon>Aphidoidea</taxon>
        <taxon>Aphididae</taxon>
        <taxon>Aphidini</taxon>
        <taxon>Aphis</taxon>
        <taxon>Aphis</taxon>
    </lineage>
</organism>
<dbReference type="Proteomes" id="UP000478052">
    <property type="component" value="Unassembled WGS sequence"/>
</dbReference>
<keyword evidence="7" id="KW-1185">Reference proteome</keyword>
<dbReference type="OrthoDB" id="189220at2759"/>
<dbReference type="GO" id="GO:0007165">
    <property type="term" value="P:signal transduction"/>
    <property type="evidence" value="ECO:0007669"/>
    <property type="project" value="InterPro"/>
</dbReference>
<evidence type="ECO:0000259" key="5">
    <source>
        <dbReference type="PROSITE" id="PS51845"/>
    </source>
</evidence>
<dbReference type="Pfam" id="PF00233">
    <property type="entry name" value="PDEase_I"/>
    <property type="match status" value="1"/>
</dbReference>
<dbReference type="PANTHER" id="PTHR11347">
    <property type="entry name" value="CYCLIC NUCLEOTIDE PHOSPHODIESTERASE"/>
    <property type="match status" value="1"/>
</dbReference>
<dbReference type="GO" id="GO:0004114">
    <property type="term" value="F:3',5'-cyclic-nucleotide phosphodiesterase activity"/>
    <property type="evidence" value="ECO:0007669"/>
    <property type="project" value="InterPro"/>
</dbReference>
<dbReference type="GO" id="GO:0046872">
    <property type="term" value="F:metal ion binding"/>
    <property type="evidence" value="ECO:0007669"/>
    <property type="project" value="UniProtKB-KW"/>
</dbReference>
<dbReference type="EMBL" id="VUJU01006104">
    <property type="protein sequence ID" value="KAF0749425.1"/>
    <property type="molecule type" value="Genomic_DNA"/>
</dbReference>
<evidence type="ECO:0000256" key="3">
    <source>
        <dbReference type="PIRSR" id="PIRSR623088-3"/>
    </source>
</evidence>